<dbReference type="Proteomes" id="UP001396334">
    <property type="component" value="Unassembled WGS sequence"/>
</dbReference>
<evidence type="ECO:0000256" key="1">
    <source>
        <dbReference type="ARBA" id="ARBA00022723"/>
    </source>
</evidence>
<comment type="caution">
    <text evidence="3">The sequence shown here is derived from an EMBL/GenBank/DDBJ whole genome shotgun (WGS) entry which is preliminary data.</text>
</comment>
<protein>
    <submittedName>
        <fullName evidence="3">Uncharacterized protein</fullName>
    </submittedName>
</protein>
<organism evidence="3 4">
    <name type="scientific">Hibiscus sabdariffa</name>
    <name type="common">roselle</name>
    <dbReference type="NCBI Taxonomy" id="183260"/>
    <lineage>
        <taxon>Eukaryota</taxon>
        <taxon>Viridiplantae</taxon>
        <taxon>Streptophyta</taxon>
        <taxon>Embryophyta</taxon>
        <taxon>Tracheophyta</taxon>
        <taxon>Spermatophyta</taxon>
        <taxon>Magnoliopsida</taxon>
        <taxon>eudicotyledons</taxon>
        <taxon>Gunneridae</taxon>
        <taxon>Pentapetalae</taxon>
        <taxon>rosids</taxon>
        <taxon>malvids</taxon>
        <taxon>Malvales</taxon>
        <taxon>Malvaceae</taxon>
        <taxon>Malvoideae</taxon>
        <taxon>Hibiscus</taxon>
    </lineage>
</organism>
<keyword evidence="4" id="KW-1185">Reference proteome</keyword>
<dbReference type="InterPro" id="IPR051863">
    <property type="entry name" value="HIPP"/>
</dbReference>
<feature type="compositionally biased region" description="Basic and acidic residues" evidence="2">
    <location>
        <begin position="117"/>
        <end position="127"/>
    </location>
</feature>
<dbReference type="Gene3D" id="3.30.70.100">
    <property type="match status" value="1"/>
</dbReference>
<name>A0ABR2PBD9_9ROSI</name>
<feature type="region of interest" description="Disordered" evidence="2">
    <location>
        <begin position="91"/>
        <end position="127"/>
    </location>
</feature>
<feature type="compositionally biased region" description="Polar residues" evidence="2">
    <location>
        <begin position="32"/>
        <end position="49"/>
    </location>
</feature>
<dbReference type="EMBL" id="JBBPBN010000069">
    <property type="protein sequence ID" value="KAK8985608.1"/>
    <property type="molecule type" value="Genomic_DNA"/>
</dbReference>
<accession>A0ABR2PBD9</accession>
<evidence type="ECO:0000256" key="2">
    <source>
        <dbReference type="SAM" id="MobiDB-lite"/>
    </source>
</evidence>
<dbReference type="PANTHER" id="PTHR45811:SF50">
    <property type="entry name" value="HEAVY METAL-ASSOCIATED ISOPRENYLATED PLANT PROTEIN 12-RELATED"/>
    <property type="match status" value="1"/>
</dbReference>
<sequence>MEDSSSGHHSDMDLGNLMNMTWPTDLIDAMNIENSQGPNQPDPSNFLRTQPQPQQSQPYQYQLDEIWNDPTLLLQQNVVQNQVEVPILSQLNQRQQSQNSGQPSKSAERSKRNRENKKKEMESLKNEKIEATKIEEKLRDDIKNLNEEKRKLDTKIEELNTKIENLNKEKEVVLELDVQDGNDKQKAMEIVSGLSGVDSVSKDMIDKLKVIGDVDLINLVSKLSKWKPRILTVGPAKEDKKEILFLEKKEEGGGGKKWDNDKKKDQIAEFPPAYRPPYNPFMHNPFMHNPYMHNPYMTMHYPDVRAKDSPNSCVII</sequence>
<proteinExistence type="predicted"/>
<feature type="compositionally biased region" description="Low complexity" evidence="2">
    <location>
        <begin position="91"/>
        <end position="104"/>
    </location>
</feature>
<reference evidence="3 4" key="1">
    <citation type="journal article" date="2024" name="G3 (Bethesda)">
        <title>Genome assembly of Hibiscus sabdariffa L. provides insights into metabolisms of medicinal natural products.</title>
        <authorList>
            <person name="Kim T."/>
        </authorList>
    </citation>
    <scope>NUCLEOTIDE SEQUENCE [LARGE SCALE GENOMIC DNA]</scope>
    <source>
        <strain evidence="3">TK-2024</strain>
        <tissue evidence="3">Old leaves</tissue>
    </source>
</reference>
<evidence type="ECO:0000313" key="4">
    <source>
        <dbReference type="Proteomes" id="UP001396334"/>
    </source>
</evidence>
<dbReference type="PANTHER" id="PTHR45811">
    <property type="entry name" value="COPPER TRANSPORT PROTEIN FAMILY-RELATED"/>
    <property type="match status" value="1"/>
</dbReference>
<gene>
    <name evidence="3" type="ORF">V6N11_068856</name>
</gene>
<keyword evidence="1" id="KW-0479">Metal-binding</keyword>
<feature type="region of interest" description="Disordered" evidence="2">
    <location>
        <begin position="31"/>
        <end position="58"/>
    </location>
</feature>
<evidence type="ECO:0000313" key="3">
    <source>
        <dbReference type="EMBL" id="KAK8985608.1"/>
    </source>
</evidence>